<name>A0A841EGK0_9ACTN</name>
<gene>
    <name evidence="2" type="ORF">HNR25_003729</name>
</gene>
<evidence type="ECO:0000256" key="1">
    <source>
        <dbReference type="SAM" id="MobiDB-lite"/>
    </source>
</evidence>
<feature type="region of interest" description="Disordered" evidence="1">
    <location>
        <begin position="222"/>
        <end position="259"/>
    </location>
</feature>
<dbReference type="EMBL" id="JACHLY010000001">
    <property type="protein sequence ID" value="MBB5999978.1"/>
    <property type="molecule type" value="Genomic_DNA"/>
</dbReference>
<reference evidence="2 3" key="1">
    <citation type="submission" date="2020-08" db="EMBL/GenBank/DDBJ databases">
        <title>Sequencing the genomes of 1000 actinobacteria strains.</title>
        <authorList>
            <person name="Klenk H.-P."/>
        </authorList>
    </citation>
    <scope>NUCLEOTIDE SEQUENCE [LARGE SCALE GENOMIC DNA]</scope>
    <source>
        <strain evidence="2 3">DSM 44593</strain>
    </source>
</reference>
<evidence type="ECO:0000313" key="3">
    <source>
        <dbReference type="Proteomes" id="UP000578077"/>
    </source>
</evidence>
<sequence length="259" mass="26989">MGRTRILVWLAASGVRQGEIVVLHCFRDPHRGWVPSPAAPLVAAHASGRGREVRTGDLDMASEAQTGSATVCAASYIDPRTGLPAGVAIGARADDAGAMAIARDVTESWMAVMRSRRLLLCNGRCGSGCPRIDSSDVVFVVGDAPAEEACGSAVRPEHPRAAATHFVDERMAVAPEWLAGRRDVGAVLGENVRATLVRTLISALDGLGPVVVDPCVPRDGGVGIQEPSSVDAKGNPRHRVPVSGRQSAVARASSPRPTS</sequence>
<evidence type="ECO:0000313" key="2">
    <source>
        <dbReference type="EMBL" id="MBB5999978.1"/>
    </source>
</evidence>
<dbReference type="Proteomes" id="UP000578077">
    <property type="component" value="Unassembled WGS sequence"/>
</dbReference>
<protein>
    <submittedName>
        <fullName evidence="2">Uncharacterized protein</fullName>
    </submittedName>
</protein>
<accession>A0A841EGK0</accession>
<organism evidence="2 3">
    <name type="scientific">Streptomonospora salina</name>
    <dbReference type="NCBI Taxonomy" id="104205"/>
    <lineage>
        <taxon>Bacteria</taxon>
        <taxon>Bacillati</taxon>
        <taxon>Actinomycetota</taxon>
        <taxon>Actinomycetes</taxon>
        <taxon>Streptosporangiales</taxon>
        <taxon>Nocardiopsidaceae</taxon>
        <taxon>Streptomonospora</taxon>
    </lineage>
</organism>
<dbReference type="AlphaFoldDB" id="A0A841EGK0"/>
<comment type="caution">
    <text evidence="2">The sequence shown here is derived from an EMBL/GenBank/DDBJ whole genome shotgun (WGS) entry which is preliminary data.</text>
</comment>
<keyword evidence="3" id="KW-1185">Reference proteome</keyword>
<proteinExistence type="predicted"/>